<accession>A0A0A5G1E5</accession>
<dbReference type="PANTHER" id="PTHR31750:SF4">
    <property type="entry name" value="LP06106P"/>
    <property type="match status" value="1"/>
</dbReference>
<dbReference type="RefSeq" id="WP_027448699.1">
    <property type="nucleotide sequence ID" value="NZ_AVPF01000046.1"/>
</dbReference>
<evidence type="ECO:0000259" key="2">
    <source>
        <dbReference type="Pfam" id="PF12638"/>
    </source>
</evidence>
<dbReference type="eggNOG" id="ENOG50320U5">
    <property type="taxonomic scope" value="Bacteria"/>
</dbReference>
<dbReference type="OrthoDB" id="1684395at2"/>
<comment type="caution">
    <text evidence="3">The sequence shown here is derived from an EMBL/GenBank/DDBJ whole genome shotgun (WGS) entry which is preliminary data.</text>
</comment>
<reference evidence="3 4" key="1">
    <citation type="submission" date="2013-08" db="EMBL/GenBank/DDBJ databases">
        <authorList>
            <person name="Huang J."/>
            <person name="Wang G."/>
        </authorList>
    </citation>
    <scope>NUCLEOTIDE SEQUENCE [LARGE SCALE GENOMIC DNA]</scope>
    <source>
        <strain evidence="3 4">BH030004</strain>
    </source>
</reference>
<dbReference type="EMBL" id="AVPF01000046">
    <property type="protein sequence ID" value="KGX84923.1"/>
    <property type="molecule type" value="Genomic_DNA"/>
</dbReference>
<evidence type="ECO:0000313" key="3">
    <source>
        <dbReference type="EMBL" id="KGX84923.1"/>
    </source>
</evidence>
<organism evidence="3 4">
    <name type="scientific">Pontibacillus marinus BH030004 = DSM 16465</name>
    <dbReference type="NCBI Taxonomy" id="1385511"/>
    <lineage>
        <taxon>Bacteria</taxon>
        <taxon>Bacillati</taxon>
        <taxon>Bacillota</taxon>
        <taxon>Bacilli</taxon>
        <taxon>Bacillales</taxon>
        <taxon>Bacillaceae</taxon>
        <taxon>Pontibacillus</taxon>
    </lineage>
</organism>
<dbReference type="Proteomes" id="UP000030403">
    <property type="component" value="Unassembled WGS sequence"/>
</dbReference>
<dbReference type="AlphaFoldDB" id="A0A0A5G1E5"/>
<evidence type="ECO:0000313" key="4">
    <source>
        <dbReference type="Proteomes" id="UP000030403"/>
    </source>
</evidence>
<keyword evidence="1" id="KW-0809">Transit peptide</keyword>
<proteinExistence type="predicted"/>
<evidence type="ECO:0000256" key="1">
    <source>
        <dbReference type="ARBA" id="ARBA00022946"/>
    </source>
</evidence>
<dbReference type="Pfam" id="PF12638">
    <property type="entry name" value="Staygreen"/>
    <property type="match status" value="1"/>
</dbReference>
<name>A0A0A5G1E5_9BACI</name>
<feature type="domain" description="Staygreen protein" evidence="2">
    <location>
        <begin position="3"/>
        <end position="147"/>
    </location>
</feature>
<sequence length="152" mass="17837">MVFSTNRLYVQYRPDIQHTTAYDLRKYTLTHSDITGDLFLTVSTEYAFDQVNDMRDEVLGEWIPTLQGILFRGEALVGDETIPLTQQKIRYEIFNREMSTALQGIFYGERWLLEMNPALLASPVYILFVSNHPEYSGFRYFGKVNDYLQDIR</sequence>
<dbReference type="InterPro" id="IPR024438">
    <property type="entry name" value="Staygreen"/>
</dbReference>
<protein>
    <recommendedName>
        <fullName evidence="2">Staygreen protein domain-containing protein</fullName>
    </recommendedName>
</protein>
<keyword evidence="4" id="KW-1185">Reference proteome</keyword>
<gene>
    <name evidence="3" type="ORF">N783_15555</name>
</gene>
<dbReference type="PANTHER" id="PTHR31750">
    <property type="entry name" value="PROTEIN STAY-GREEN 1, CHLOROPLASTIC-RELATED"/>
    <property type="match status" value="1"/>
</dbReference>